<evidence type="ECO:0000313" key="3">
    <source>
        <dbReference type="EMBL" id="GIJ17724.1"/>
    </source>
</evidence>
<accession>A0ABQ4IIJ6</accession>
<dbReference type="Pfam" id="PF13845">
    <property type="entry name" value="Septum_form"/>
    <property type="match status" value="1"/>
</dbReference>
<dbReference type="InterPro" id="IPR026004">
    <property type="entry name" value="Septum_form"/>
</dbReference>
<evidence type="ECO:0000259" key="2">
    <source>
        <dbReference type="Pfam" id="PF13845"/>
    </source>
</evidence>
<gene>
    <name evidence="3" type="ORF">Vgi01_44080</name>
</gene>
<evidence type="ECO:0000313" key="4">
    <source>
        <dbReference type="Proteomes" id="UP000647860"/>
    </source>
</evidence>
<feature type="signal peptide" evidence="1">
    <location>
        <begin position="1"/>
        <end position="19"/>
    </location>
</feature>
<evidence type="ECO:0000256" key="1">
    <source>
        <dbReference type="SAM" id="SignalP"/>
    </source>
</evidence>
<organism evidence="3 4">
    <name type="scientific">Micromonospora gifhornensis</name>
    <dbReference type="NCBI Taxonomy" id="84594"/>
    <lineage>
        <taxon>Bacteria</taxon>
        <taxon>Bacillati</taxon>
        <taxon>Actinomycetota</taxon>
        <taxon>Actinomycetes</taxon>
        <taxon>Micromonosporales</taxon>
        <taxon>Micromonosporaceae</taxon>
        <taxon>Micromonospora</taxon>
    </lineage>
</organism>
<dbReference type="Proteomes" id="UP000647860">
    <property type="component" value="Unassembled WGS sequence"/>
</dbReference>
<feature type="domain" description="Septum formation-related" evidence="2">
    <location>
        <begin position="50"/>
        <end position="270"/>
    </location>
</feature>
<dbReference type="PROSITE" id="PS51257">
    <property type="entry name" value="PROKAR_LIPOPROTEIN"/>
    <property type="match status" value="1"/>
</dbReference>
<reference evidence="3 4" key="1">
    <citation type="submission" date="2021-01" db="EMBL/GenBank/DDBJ databases">
        <title>Whole genome shotgun sequence of Verrucosispora gifhornensis NBRC 16317.</title>
        <authorList>
            <person name="Komaki H."/>
            <person name="Tamura T."/>
        </authorList>
    </citation>
    <scope>NUCLEOTIDE SEQUENCE [LARGE SCALE GENOMIC DNA]</scope>
    <source>
        <strain evidence="3 4">NBRC 16317</strain>
    </source>
</reference>
<feature type="chain" id="PRO_5046613633" description="Septum formation-related domain-containing protein" evidence="1">
    <location>
        <begin position="20"/>
        <end position="294"/>
    </location>
</feature>
<dbReference type="RefSeq" id="WP_204292215.1">
    <property type="nucleotide sequence ID" value="NZ_BAAAGZ010000010.1"/>
</dbReference>
<proteinExistence type="predicted"/>
<keyword evidence="1" id="KW-0732">Signal</keyword>
<name>A0ABQ4IIJ6_9ACTN</name>
<protein>
    <recommendedName>
        <fullName evidence="2">Septum formation-related domain-containing protein</fullName>
    </recommendedName>
</protein>
<dbReference type="EMBL" id="BOPA01000032">
    <property type="protein sequence ID" value="GIJ17724.1"/>
    <property type="molecule type" value="Genomic_DNA"/>
</dbReference>
<comment type="caution">
    <text evidence="3">The sequence shown here is derived from an EMBL/GenBank/DDBJ whole genome shotgun (WGS) entry which is preliminary data.</text>
</comment>
<keyword evidence="4" id="KW-1185">Reference proteome</keyword>
<sequence length="294" mass="31845">MRRWLTGIALGTVVTLALAGCTKPAGIDGDLSDDWAPMAAPAVFTPESPTCHAQPEAIGYVRAYAPVDCDQPHRAETLHVGTLPSADTPTPPGYDSDPMRTAFAECDREVRTALGADWRSGRIGMSVVFPAPAAWTGGARWFRCDVTEDRGLDAPIPVERTASLSGALAGPSPLRHGCFDAKTSDDEVTEMVAVKCTARHRAEFVGVWKAPNSSYRAFLDNAERTHRNCRSLVAKFAKVPDDDNVQYRVGTIFYHPSETGWHSGNRAVQCFLWSGERVLTRSMKGAGSRALPIT</sequence>